<evidence type="ECO:0000256" key="10">
    <source>
        <dbReference type="ARBA" id="ARBA00022967"/>
    </source>
</evidence>
<proteinExistence type="inferred from homology"/>
<dbReference type="EMBL" id="KC887529">
    <property type="protein sequence ID" value="AGO28013.1"/>
    <property type="molecule type" value="Genomic_DNA"/>
</dbReference>
<evidence type="ECO:0000256" key="16">
    <source>
        <dbReference type="ARBA" id="ARBA00023136"/>
    </source>
</evidence>
<dbReference type="AlphaFoldDB" id="A0A342CF73"/>
<feature type="transmembrane region" description="Helical" evidence="18">
    <location>
        <begin position="93"/>
        <end position="112"/>
    </location>
</feature>
<dbReference type="EC" id="7.1.1.2" evidence="4 18"/>
<evidence type="ECO:0000256" key="11">
    <source>
        <dbReference type="ARBA" id="ARBA00022982"/>
    </source>
</evidence>
<reference evidence="20" key="2">
    <citation type="journal article" date="2016" name="Int. J. Mol. Sci.">
        <title>Duplication and Remolding of tRNA Genes in the Mitochondrial Genome of Reduvius tenebrosus (Hemiptera: Reduviidae).</title>
        <authorList>
            <person name="Jiang P."/>
            <person name="Li H."/>
            <person name="Song F."/>
            <person name="Cai Y."/>
            <person name="Wang J."/>
            <person name="Liu J."/>
            <person name="Cai W."/>
        </authorList>
    </citation>
    <scope>NUCLEOTIDE SEQUENCE</scope>
</reference>
<feature type="transmembrane region" description="Helical" evidence="18">
    <location>
        <begin position="314"/>
        <end position="332"/>
    </location>
</feature>
<keyword evidence="13 18" id="KW-0520">NAD</keyword>
<dbReference type="GeneID" id="33912866"/>
<organism evidence="20">
    <name type="scientific">Reduvius tenebrosus</name>
    <dbReference type="NCBI Taxonomy" id="1347737"/>
    <lineage>
        <taxon>Eukaryota</taxon>
        <taxon>Metazoa</taxon>
        <taxon>Ecdysozoa</taxon>
        <taxon>Arthropoda</taxon>
        <taxon>Hexapoda</taxon>
        <taxon>Insecta</taxon>
        <taxon>Pterygota</taxon>
        <taxon>Neoptera</taxon>
        <taxon>Paraneoptera</taxon>
        <taxon>Hemiptera</taxon>
        <taxon>Heteroptera</taxon>
        <taxon>Panheteroptera</taxon>
        <taxon>Cimicomorpha</taxon>
        <taxon>Reduviidae</taxon>
        <taxon>Reduviinae</taxon>
        <taxon>Reduvius</taxon>
    </lineage>
</organism>
<evidence type="ECO:0000256" key="4">
    <source>
        <dbReference type="ARBA" id="ARBA00012944"/>
    </source>
</evidence>
<keyword evidence="6" id="KW-0813">Transport</keyword>
<comment type="similarity">
    <text evidence="3 18">Belongs to the complex I subunit 2 family.</text>
</comment>
<feature type="transmembrane region" description="Helical" evidence="18">
    <location>
        <begin position="232"/>
        <end position="252"/>
    </location>
</feature>
<dbReference type="GO" id="GO:0008137">
    <property type="term" value="F:NADH dehydrogenase (ubiquinone) activity"/>
    <property type="evidence" value="ECO:0007669"/>
    <property type="project" value="UniProtKB-EC"/>
</dbReference>
<geneLocation type="mitochondrion" evidence="20"/>
<feature type="transmembrane region" description="Helical" evidence="18">
    <location>
        <begin position="148"/>
        <end position="166"/>
    </location>
</feature>
<comment type="subcellular location">
    <subcellularLocation>
        <location evidence="2 18">Mitochondrion inner membrane</location>
        <topology evidence="2 18">Multi-pass membrane protein</topology>
    </subcellularLocation>
</comment>
<dbReference type="GO" id="GO:0005743">
    <property type="term" value="C:mitochondrial inner membrane"/>
    <property type="evidence" value="ECO:0007669"/>
    <property type="project" value="UniProtKB-SubCell"/>
</dbReference>
<feature type="transmembrane region" description="Helical" evidence="18">
    <location>
        <begin position="7"/>
        <end position="23"/>
    </location>
</feature>
<keyword evidence="10 18" id="KW-1278">Translocase</keyword>
<evidence type="ECO:0000256" key="7">
    <source>
        <dbReference type="ARBA" id="ARBA00022660"/>
    </source>
</evidence>
<keyword evidence="9 18" id="KW-0999">Mitochondrion inner membrane</keyword>
<feature type="transmembrane region" description="Helical" evidence="18">
    <location>
        <begin position="29"/>
        <end position="45"/>
    </location>
</feature>
<keyword evidence="8 18" id="KW-0812">Transmembrane</keyword>
<sequence length="333" mass="37949">MLNISNLLFFMMMIMGTFMVVSSETWLGMWMGLEMNLIAFIPILYKSKSTTSSESCMIYFLIQSMGSILMLMSVLSSSLMVISPYLISELFNLMLLLSMMIKLGIPPFHFWFPEILEKMSWVNSTILMTWQKAGPLIIMSHIVDVSKLLPPVICITVIVGAIGGLNQTSIRKIMGYSSINHMGWMIASMKFHNEFWIKYLIIYSIIITLMIYTFNVYSAFFINQLTSNNPKFLEKLMIIIQFLSLGGLPPFLGFLPKWFVIQAMIISNSLTILGVMIASVLITLFYYLRLVSTTLLIHSSTPKWNKQNQLTKEMAVIIITINILLPLIAMFGL</sequence>
<feature type="transmembrane region" description="Helical" evidence="18">
    <location>
        <begin position="197"/>
        <end position="220"/>
    </location>
</feature>
<evidence type="ECO:0000256" key="9">
    <source>
        <dbReference type="ARBA" id="ARBA00022792"/>
    </source>
</evidence>
<keyword evidence="16 18" id="KW-0472">Membrane</keyword>
<keyword evidence="12 18" id="KW-1133">Transmembrane helix</keyword>
<evidence type="ECO:0000256" key="5">
    <source>
        <dbReference type="ARBA" id="ARBA00021008"/>
    </source>
</evidence>
<evidence type="ECO:0000256" key="15">
    <source>
        <dbReference type="ARBA" id="ARBA00023128"/>
    </source>
</evidence>
<comment type="catalytic activity">
    <reaction evidence="17 18">
        <text>a ubiquinone + NADH + 5 H(+)(in) = a ubiquinol + NAD(+) + 4 H(+)(out)</text>
        <dbReference type="Rhea" id="RHEA:29091"/>
        <dbReference type="Rhea" id="RHEA-COMP:9565"/>
        <dbReference type="Rhea" id="RHEA-COMP:9566"/>
        <dbReference type="ChEBI" id="CHEBI:15378"/>
        <dbReference type="ChEBI" id="CHEBI:16389"/>
        <dbReference type="ChEBI" id="CHEBI:17976"/>
        <dbReference type="ChEBI" id="CHEBI:57540"/>
        <dbReference type="ChEBI" id="CHEBI:57945"/>
        <dbReference type="EC" id="7.1.1.2"/>
    </reaction>
</comment>
<evidence type="ECO:0000256" key="14">
    <source>
        <dbReference type="ARBA" id="ARBA00023075"/>
    </source>
</evidence>
<feature type="domain" description="NADH:quinone oxidoreductase/Mrp antiporter transmembrane" evidence="19">
    <location>
        <begin position="23"/>
        <end position="281"/>
    </location>
</feature>
<comment type="function">
    <text evidence="18">Core subunit of the mitochondrial membrane respiratory chain NADH dehydrogenase (Complex I) which catalyzes electron transfer from NADH through the respiratory chain, using ubiquinone as an electron acceptor. Essential for the catalytic activity and assembly of complex I.</text>
</comment>
<name>A0A342CF73_9HEMI</name>
<protein>
    <recommendedName>
        <fullName evidence="5 18">NADH-ubiquinone oxidoreductase chain 2</fullName>
        <ecNumber evidence="4 18">7.1.1.2</ecNumber>
    </recommendedName>
</protein>
<evidence type="ECO:0000256" key="6">
    <source>
        <dbReference type="ARBA" id="ARBA00022448"/>
    </source>
</evidence>
<feature type="transmembrane region" description="Helical" evidence="18">
    <location>
        <begin position="57"/>
        <end position="87"/>
    </location>
</feature>
<feature type="transmembrane region" description="Helical" evidence="18">
    <location>
        <begin position="124"/>
        <end position="142"/>
    </location>
</feature>
<keyword evidence="11 18" id="KW-0249">Electron transport</keyword>
<dbReference type="InterPro" id="IPR001750">
    <property type="entry name" value="ND/Mrp_TM"/>
</dbReference>
<evidence type="ECO:0000313" key="20">
    <source>
        <dbReference type="EMBL" id="AGO28013.1"/>
    </source>
</evidence>
<dbReference type="PANTHER" id="PTHR46552">
    <property type="entry name" value="NADH-UBIQUINONE OXIDOREDUCTASE CHAIN 2"/>
    <property type="match status" value="1"/>
</dbReference>
<evidence type="ECO:0000256" key="3">
    <source>
        <dbReference type="ARBA" id="ARBA00007012"/>
    </source>
</evidence>
<reference evidence="20" key="1">
    <citation type="submission" date="2013-04" db="EMBL/GenBank/DDBJ databases">
        <authorList>
            <person name="Siti Noraziah A.Z."/>
            <person name="Nazlina I."/>
        </authorList>
    </citation>
    <scope>NUCLEOTIDE SEQUENCE</scope>
</reference>
<evidence type="ECO:0000256" key="17">
    <source>
        <dbReference type="ARBA" id="ARBA00049551"/>
    </source>
</evidence>
<feature type="transmembrane region" description="Helical" evidence="18">
    <location>
        <begin position="258"/>
        <end position="288"/>
    </location>
</feature>
<comment type="function">
    <text evidence="1">Core subunit of the mitochondrial membrane respiratory chain NADH dehydrogenase (Complex I) that is believed to belong to the minimal assembly required for catalysis. Complex I functions in the transfer of electrons from NADH to the respiratory chain. The immediate electron acceptor for the enzyme is believed to be ubiquinone.</text>
</comment>
<dbReference type="GO" id="GO:0006120">
    <property type="term" value="P:mitochondrial electron transport, NADH to ubiquinone"/>
    <property type="evidence" value="ECO:0007669"/>
    <property type="project" value="InterPro"/>
</dbReference>
<dbReference type="InterPro" id="IPR050175">
    <property type="entry name" value="Complex_I_Subunit_2"/>
</dbReference>
<evidence type="ECO:0000256" key="12">
    <source>
        <dbReference type="ARBA" id="ARBA00022989"/>
    </source>
</evidence>
<dbReference type="PRINTS" id="PR01436">
    <property type="entry name" value="NADHDHGNASE2"/>
</dbReference>
<dbReference type="InterPro" id="IPR003917">
    <property type="entry name" value="NADH_UbQ_OxRdtase_chain2"/>
</dbReference>
<evidence type="ECO:0000256" key="8">
    <source>
        <dbReference type="ARBA" id="ARBA00022692"/>
    </source>
</evidence>
<dbReference type="PANTHER" id="PTHR46552:SF1">
    <property type="entry name" value="NADH-UBIQUINONE OXIDOREDUCTASE CHAIN 2"/>
    <property type="match status" value="1"/>
</dbReference>
<dbReference type="Pfam" id="PF00361">
    <property type="entry name" value="Proton_antipo_M"/>
    <property type="match status" value="1"/>
</dbReference>
<keyword evidence="15 18" id="KW-0496">Mitochondrion</keyword>
<accession>A0A342CF73</accession>
<keyword evidence="7 18" id="KW-0679">Respiratory chain</keyword>
<evidence type="ECO:0000256" key="1">
    <source>
        <dbReference type="ARBA" id="ARBA00003257"/>
    </source>
</evidence>
<gene>
    <name evidence="20" type="primary">ND2</name>
</gene>
<dbReference type="RefSeq" id="YP_009422170.1">
    <property type="nucleotide sequence ID" value="NC_035756.1"/>
</dbReference>
<evidence type="ECO:0000256" key="13">
    <source>
        <dbReference type="ARBA" id="ARBA00023027"/>
    </source>
</evidence>
<evidence type="ECO:0000259" key="19">
    <source>
        <dbReference type="Pfam" id="PF00361"/>
    </source>
</evidence>
<dbReference type="CTD" id="4536"/>
<keyword evidence="14 18" id="KW-0830">Ubiquinone</keyword>
<evidence type="ECO:0000256" key="18">
    <source>
        <dbReference type="RuleBase" id="RU003403"/>
    </source>
</evidence>
<evidence type="ECO:0000256" key="2">
    <source>
        <dbReference type="ARBA" id="ARBA00004448"/>
    </source>
</evidence>